<dbReference type="AlphaFoldDB" id="A0A841I6Q5"/>
<dbReference type="InterPro" id="IPR050153">
    <property type="entry name" value="Metal_Ion_Import_ABC"/>
</dbReference>
<dbReference type="SUPFAM" id="SSF52540">
    <property type="entry name" value="P-loop containing nucleoside triphosphate hydrolases"/>
    <property type="match status" value="1"/>
</dbReference>
<feature type="domain" description="ABC transporter" evidence="4">
    <location>
        <begin position="13"/>
        <end position="244"/>
    </location>
</feature>
<dbReference type="Proteomes" id="UP000569951">
    <property type="component" value="Unassembled WGS sequence"/>
</dbReference>
<evidence type="ECO:0000259" key="4">
    <source>
        <dbReference type="PROSITE" id="PS50893"/>
    </source>
</evidence>
<gene>
    <name evidence="5" type="ORF">HNR42_003658</name>
</gene>
<dbReference type="EC" id="3.6.3.-" evidence="5"/>
<dbReference type="EMBL" id="JACHHG010000024">
    <property type="protein sequence ID" value="MBB6100188.1"/>
    <property type="molecule type" value="Genomic_DNA"/>
</dbReference>
<evidence type="ECO:0000256" key="1">
    <source>
        <dbReference type="ARBA" id="ARBA00022448"/>
    </source>
</evidence>
<evidence type="ECO:0000313" key="6">
    <source>
        <dbReference type="Proteomes" id="UP000569951"/>
    </source>
</evidence>
<proteinExistence type="predicted"/>
<organism evidence="5 6">
    <name type="scientific">Deinobacterium chartae</name>
    <dbReference type="NCBI Taxonomy" id="521158"/>
    <lineage>
        <taxon>Bacteria</taxon>
        <taxon>Thermotogati</taxon>
        <taxon>Deinococcota</taxon>
        <taxon>Deinococci</taxon>
        <taxon>Deinococcales</taxon>
        <taxon>Deinococcaceae</taxon>
        <taxon>Deinobacterium</taxon>
    </lineage>
</organism>
<name>A0A841I6Q5_9DEIO</name>
<comment type="caution">
    <text evidence="5">The sequence shown here is derived from an EMBL/GenBank/DDBJ whole genome shotgun (WGS) entry which is preliminary data.</text>
</comment>
<keyword evidence="5" id="KW-0378">Hydrolase</keyword>
<dbReference type="RefSeq" id="WP_183988922.1">
    <property type="nucleotide sequence ID" value="NZ_JACHHG010000024.1"/>
</dbReference>
<dbReference type="Pfam" id="PF00005">
    <property type="entry name" value="ABC_tran"/>
    <property type="match status" value="1"/>
</dbReference>
<keyword evidence="3 5" id="KW-0067">ATP-binding</keyword>
<dbReference type="InterPro" id="IPR027417">
    <property type="entry name" value="P-loop_NTPase"/>
</dbReference>
<dbReference type="GO" id="GO:0016887">
    <property type="term" value="F:ATP hydrolysis activity"/>
    <property type="evidence" value="ECO:0007669"/>
    <property type="project" value="InterPro"/>
</dbReference>
<keyword evidence="1" id="KW-0813">Transport</keyword>
<dbReference type="GO" id="GO:0005524">
    <property type="term" value="F:ATP binding"/>
    <property type="evidence" value="ECO:0007669"/>
    <property type="project" value="UniProtKB-KW"/>
</dbReference>
<reference evidence="5 6" key="1">
    <citation type="submission" date="2020-08" db="EMBL/GenBank/DDBJ databases">
        <title>Genomic Encyclopedia of Type Strains, Phase IV (KMG-IV): sequencing the most valuable type-strain genomes for metagenomic binning, comparative biology and taxonomic classification.</title>
        <authorList>
            <person name="Goeker M."/>
        </authorList>
    </citation>
    <scope>NUCLEOTIDE SEQUENCE [LARGE SCALE GENOMIC DNA]</scope>
    <source>
        <strain evidence="5 6">DSM 21458</strain>
    </source>
</reference>
<keyword evidence="6" id="KW-1185">Reference proteome</keyword>
<dbReference type="CDD" id="cd03235">
    <property type="entry name" value="ABC_Metallic_Cations"/>
    <property type="match status" value="1"/>
</dbReference>
<dbReference type="Gene3D" id="3.40.50.300">
    <property type="entry name" value="P-loop containing nucleotide triphosphate hydrolases"/>
    <property type="match status" value="1"/>
</dbReference>
<dbReference type="InterPro" id="IPR003593">
    <property type="entry name" value="AAA+_ATPase"/>
</dbReference>
<sequence>MNTSFSPTHPYVLEGRDLSVRFGDHTALEGLSFQVPTGAFLAIVGPNGAGKSTLIRTLLGLVKPTHGSVRVLGDLPGQHPERIGYVPQIKTFDRSFPALAVELVLTGVRRSWPGPLRRAERELAYAALNRVGALDLAERPVGRLSGGELQRVYLARAMARRPSLILLDEPATGIDALGEKDMYGMLEAYRAESGATIGMITHDWDVARYHASQVMVINRRLFGCGHPEHVLCEDCLATAYGHRHHMHAQVQL</sequence>
<protein>
    <submittedName>
        <fullName evidence="5">Zinc transport system ATP-binding protein</fullName>
        <ecNumber evidence="5">3.6.3.-</ecNumber>
    </submittedName>
</protein>
<evidence type="ECO:0000313" key="5">
    <source>
        <dbReference type="EMBL" id="MBB6100188.1"/>
    </source>
</evidence>
<dbReference type="SMART" id="SM00382">
    <property type="entry name" value="AAA"/>
    <property type="match status" value="1"/>
</dbReference>
<dbReference type="PANTHER" id="PTHR42734">
    <property type="entry name" value="METAL TRANSPORT SYSTEM ATP-BINDING PROTEIN TM_0124-RELATED"/>
    <property type="match status" value="1"/>
</dbReference>
<keyword evidence="2" id="KW-0547">Nucleotide-binding</keyword>
<accession>A0A841I6Q5</accession>
<evidence type="ECO:0000256" key="3">
    <source>
        <dbReference type="ARBA" id="ARBA00022840"/>
    </source>
</evidence>
<dbReference type="InterPro" id="IPR003439">
    <property type="entry name" value="ABC_transporter-like_ATP-bd"/>
</dbReference>
<dbReference type="PROSITE" id="PS50893">
    <property type="entry name" value="ABC_TRANSPORTER_2"/>
    <property type="match status" value="1"/>
</dbReference>
<evidence type="ECO:0000256" key="2">
    <source>
        <dbReference type="ARBA" id="ARBA00022741"/>
    </source>
</evidence>